<dbReference type="AlphaFoldDB" id="A0AAW8Q016"/>
<gene>
    <name evidence="1" type="ORF">QX249_11115</name>
</gene>
<dbReference type="Proteomes" id="UP001253193">
    <property type="component" value="Unassembled WGS sequence"/>
</dbReference>
<dbReference type="RefSeq" id="WP_311020084.1">
    <property type="nucleotide sequence ID" value="NZ_JAUHGG010000003.1"/>
</dbReference>
<dbReference type="EMBL" id="JAUHGG010000003">
    <property type="protein sequence ID" value="MDS1821213.1"/>
    <property type="molecule type" value="Genomic_DNA"/>
</dbReference>
<accession>A0AAW8Q016</accession>
<evidence type="ECO:0008006" key="3">
    <source>
        <dbReference type="Google" id="ProtNLM"/>
    </source>
</evidence>
<organism evidence="1 2">
    <name type="scientific">Vibrio parahaemolyticus</name>
    <dbReference type="NCBI Taxonomy" id="670"/>
    <lineage>
        <taxon>Bacteria</taxon>
        <taxon>Pseudomonadati</taxon>
        <taxon>Pseudomonadota</taxon>
        <taxon>Gammaproteobacteria</taxon>
        <taxon>Vibrionales</taxon>
        <taxon>Vibrionaceae</taxon>
        <taxon>Vibrio</taxon>
    </lineage>
</organism>
<evidence type="ECO:0000313" key="1">
    <source>
        <dbReference type="EMBL" id="MDS1821213.1"/>
    </source>
</evidence>
<comment type="caution">
    <text evidence="1">The sequence shown here is derived from an EMBL/GenBank/DDBJ whole genome shotgun (WGS) entry which is preliminary data.</text>
</comment>
<sequence length="95" mass="10671">MAKGRTKTTGNFSTREALEEFAYIQSVAYHRPDSEIAKNAGVSSPTICNIVKDFEPSPLQQIEALEIKISIARSRNENPDYLEKKILALREQLSC</sequence>
<name>A0AAW8Q016_VIBPH</name>
<reference evidence="1" key="1">
    <citation type="submission" date="2023-06" db="EMBL/GenBank/DDBJ databases">
        <title>Genomic Diversity of Vibrio spp. and Metagenomic Analysis of Pathogens in Florida Gulf Coastal Waters Following Hurricane Ian.</title>
        <authorList>
            <person name="Brumfield K.D."/>
        </authorList>
    </citation>
    <scope>NUCLEOTIDE SEQUENCE</scope>
    <source>
        <strain evidence="1">WBS2B-138</strain>
    </source>
</reference>
<proteinExistence type="predicted"/>
<protein>
    <recommendedName>
        <fullName evidence="3">Transposase</fullName>
    </recommendedName>
</protein>
<evidence type="ECO:0000313" key="2">
    <source>
        <dbReference type="Proteomes" id="UP001253193"/>
    </source>
</evidence>